<gene>
    <name evidence="3" type="primary">LOC112052232</name>
</gene>
<evidence type="ECO:0000313" key="3">
    <source>
        <dbReference type="RefSeq" id="XP_023947009.1"/>
    </source>
</evidence>
<dbReference type="RefSeq" id="XP_023947009.1">
    <property type="nucleotide sequence ID" value="XM_024091241.2"/>
</dbReference>
<dbReference type="InterPro" id="IPR000182">
    <property type="entry name" value="GNAT_dom"/>
</dbReference>
<dbReference type="PROSITE" id="PS51186">
    <property type="entry name" value="GNAT"/>
    <property type="match status" value="1"/>
</dbReference>
<keyword evidence="2" id="KW-1185">Reference proteome</keyword>
<dbReference type="AlphaFoldDB" id="A0A6J1NJA5"/>
<reference evidence="3" key="1">
    <citation type="submission" date="2025-08" db="UniProtKB">
        <authorList>
            <consortium name="RefSeq"/>
        </authorList>
    </citation>
    <scope>IDENTIFICATION</scope>
</reference>
<dbReference type="PANTHER" id="PTHR20905">
    <property type="entry name" value="N-ACETYLTRANSFERASE-RELATED"/>
    <property type="match status" value="1"/>
</dbReference>
<dbReference type="SUPFAM" id="SSF55729">
    <property type="entry name" value="Acyl-CoA N-acyltransferases (Nat)"/>
    <property type="match status" value="1"/>
</dbReference>
<name>A0A6J1NJA5_BICAN</name>
<dbReference type="KEGG" id="bany:112052232"/>
<dbReference type="GeneID" id="112052232"/>
<evidence type="ECO:0000259" key="1">
    <source>
        <dbReference type="PROSITE" id="PS51186"/>
    </source>
</evidence>
<sequence>MLLNNIKPFYILEILSTVSKQFRLLQIRNCYSIFGINDLVQQEKPEKYTIVPVQTYNHETAVRLAKRYFLSDHVFVRARHMDLNNDSAVDDYIAGLIKQGNSMFARTDGGAIAGVCINFVAEPDDPKKLRNYAFYRQDPNTKDFLYYTAKLQETPNLWNTFNADKIFEIKMIAVLPEYRRQGVATMLAQKSKTRAKDLGYDVIRMDCINPYDYKIAERCMLSCLAKFSLHKLRGTTAPFIKKASEHNTCVRVYVDAPAKQDSPEMKMADLESMFE</sequence>
<dbReference type="Pfam" id="PF00583">
    <property type="entry name" value="Acetyltransf_1"/>
    <property type="match status" value="1"/>
</dbReference>
<dbReference type="CDD" id="cd04301">
    <property type="entry name" value="NAT_SF"/>
    <property type="match status" value="1"/>
</dbReference>
<feature type="domain" description="N-acetyltransferase" evidence="1">
    <location>
        <begin position="103"/>
        <end position="257"/>
    </location>
</feature>
<accession>A0A6J1NJA5</accession>
<dbReference type="OrthoDB" id="410198at2759"/>
<proteinExistence type="predicted"/>
<dbReference type="PANTHER" id="PTHR20905:SF1">
    <property type="entry name" value="AT07410P-RELATED"/>
    <property type="match status" value="1"/>
</dbReference>
<dbReference type="InterPro" id="IPR016181">
    <property type="entry name" value="Acyl_CoA_acyltransferase"/>
</dbReference>
<dbReference type="Proteomes" id="UP001652582">
    <property type="component" value="Chromosome 15"/>
</dbReference>
<organism evidence="2 3">
    <name type="scientific">Bicyclus anynana</name>
    <name type="common">Squinting bush brown butterfly</name>
    <dbReference type="NCBI Taxonomy" id="110368"/>
    <lineage>
        <taxon>Eukaryota</taxon>
        <taxon>Metazoa</taxon>
        <taxon>Ecdysozoa</taxon>
        <taxon>Arthropoda</taxon>
        <taxon>Hexapoda</taxon>
        <taxon>Insecta</taxon>
        <taxon>Pterygota</taxon>
        <taxon>Neoptera</taxon>
        <taxon>Endopterygota</taxon>
        <taxon>Lepidoptera</taxon>
        <taxon>Glossata</taxon>
        <taxon>Ditrysia</taxon>
        <taxon>Papilionoidea</taxon>
        <taxon>Nymphalidae</taxon>
        <taxon>Satyrinae</taxon>
        <taxon>Satyrini</taxon>
        <taxon>Mycalesina</taxon>
        <taxon>Bicyclus</taxon>
    </lineage>
</organism>
<evidence type="ECO:0000313" key="2">
    <source>
        <dbReference type="Proteomes" id="UP001652582"/>
    </source>
</evidence>
<dbReference type="GO" id="GO:0008080">
    <property type="term" value="F:N-acetyltransferase activity"/>
    <property type="evidence" value="ECO:0007669"/>
    <property type="project" value="TreeGrafter"/>
</dbReference>
<dbReference type="Gene3D" id="3.40.630.30">
    <property type="match status" value="1"/>
</dbReference>
<protein>
    <submittedName>
        <fullName evidence="3">Uncharacterized protein LOC112052232</fullName>
    </submittedName>
</protein>